<sequence length="221" mass="23263">MSEQRRGIGWVLFQHGAAFTWGFAEATVFFVVPDAWTSAVGLRRPARAQALTLTATAGAALGGAVVHRWAAGTDPGRSAALAARIPAISPAMVAKVDAQMRDRGFRAMMIGPFTGTPYKLYARSAGAQTMPLSGLAAWTAPARLARFMPVTGAISDIAALARRSGLSAPGRGLPRLLGVSPRSVELAIFLLGWTAFYTWFFRSVGRESSASSPQRLDGGAA</sequence>
<evidence type="ECO:0000313" key="1">
    <source>
        <dbReference type="EMBL" id="EME36750.1"/>
    </source>
</evidence>
<protein>
    <submittedName>
        <fullName evidence="1">Uncharacterized protein</fullName>
    </submittedName>
</protein>
<name>M2YDW9_9MICC</name>
<dbReference type="AlphaFoldDB" id="M2YDW9"/>
<proteinExistence type="predicted"/>
<dbReference type="RefSeq" id="WP_006214620.1">
    <property type="nucleotide sequence ID" value="NZ_ANHZ02000009.1"/>
</dbReference>
<keyword evidence="2" id="KW-1185">Reference proteome</keyword>
<dbReference type="EMBL" id="ANHZ02000009">
    <property type="protein sequence ID" value="EME36750.1"/>
    <property type="molecule type" value="Genomic_DNA"/>
</dbReference>
<comment type="caution">
    <text evidence="1">The sequence shown here is derived from an EMBL/GenBank/DDBJ whole genome shotgun (WGS) entry which is preliminary data.</text>
</comment>
<evidence type="ECO:0000313" key="2">
    <source>
        <dbReference type="Proteomes" id="UP000009877"/>
    </source>
</evidence>
<gene>
    <name evidence="1" type="ORF">C884_02560</name>
</gene>
<dbReference type="STRING" id="71999.KPaMU14_00420"/>
<organism evidence="1 2">
    <name type="scientific">Kocuria palustris PEL</name>
    <dbReference type="NCBI Taxonomy" id="1236550"/>
    <lineage>
        <taxon>Bacteria</taxon>
        <taxon>Bacillati</taxon>
        <taxon>Actinomycetota</taxon>
        <taxon>Actinomycetes</taxon>
        <taxon>Micrococcales</taxon>
        <taxon>Micrococcaceae</taxon>
        <taxon>Kocuria</taxon>
    </lineage>
</organism>
<reference evidence="1 2" key="1">
    <citation type="journal article" date="2014" name="Genome Announc.">
        <title>Draft Genome Sequence of Kocuria palustris PEL.</title>
        <authorList>
            <person name="Sharma G."/>
            <person name="Khatri I."/>
            <person name="Subramanian S."/>
        </authorList>
    </citation>
    <scope>NUCLEOTIDE SEQUENCE [LARGE SCALE GENOMIC DNA]</scope>
    <source>
        <strain evidence="1 2">PEL</strain>
    </source>
</reference>
<dbReference type="Proteomes" id="UP000009877">
    <property type="component" value="Unassembled WGS sequence"/>
</dbReference>
<accession>M2YDW9</accession>